<comment type="pathway">
    <text evidence="1">Lipid metabolism; fatty acid beta-oxidation.</text>
</comment>
<keyword evidence="7" id="KW-0443">Lipid metabolism</keyword>
<dbReference type="RefSeq" id="WP_182299221.1">
    <property type="nucleotide sequence ID" value="NZ_CP041969.1"/>
</dbReference>
<dbReference type="InterPro" id="IPR001753">
    <property type="entry name" value="Enoyl-CoA_hydra/iso"/>
</dbReference>
<evidence type="ECO:0000256" key="6">
    <source>
        <dbReference type="ARBA" id="ARBA00023027"/>
    </source>
</evidence>
<dbReference type="Proteomes" id="UP000515679">
    <property type="component" value="Chromosome"/>
</dbReference>
<evidence type="ECO:0000256" key="2">
    <source>
        <dbReference type="ARBA" id="ARBA00009463"/>
    </source>
</evidence>
<dbReference type="CDD" id="cd06558">
    <property type="entry name" value="crotonase-like"/>
    <property type="match status" value="1"/>
</dbReference>
<evidence type="ECO:0000256" key="3">
    <source>
        <dbReference type="ARBA" id="ARBA00022832"/>
    </source>
</evidence>
<dbReference type="SUPFAM" id="SSF52096">
    <property type="entry name" value="ClpP/crotonase"/>
    <property type="match status" value="1"/>
</dbReference>
<evidence type="ECO:0000259" key="10">
    <source>
        <dbReference type="Pfam" id="PF02737"/>
    </source>
</evidence>
<keyword evidence="12" id="KW-1185">Reference proteome</keyword>
<dbReference type="PANTHER" id="PTHR48075:SF7">
    <property type="entry name" value="3-HYDROXYACYL-COA DEHYDROGENASE-RELATED"/>
    <property type="match status" value="1"/>
</dbReference>
<dbReference type="Pfam" id="PF02737">
    <property type="entry name" value="3HCDH_N"/>
    <property type="match status" value="1"/>
</dbReference>
<evidence type="ECO:0000256" key="8">
    <source>
        <dbReference type="ARBA" id="ARBA00049556"/>
    </source>
</evidence>
<dbReference type="GO" id="GO:0006635">
    <property type="term" value="P:fatty acid beta-oxidation"/>
    <property type="evidence" value="ECO:0007669"/>
    <property type="project" value="UniProtKB-UniPathway"/>
</dbReference>
<keyword evidence="5" id="KW-0560">Oxidoreductase</keyword>
<evidence type="ECO:0000313" key="11">
    <source>
        <dbReference type="EMBL" id="QMV42991.1"/>
    </source>
</evidence>
<sequence length="788" mass="85650">MTRGEWGRLWNVRKAAVIGAGVMGSAIAAHLANVGVPCLLLDMEGLAVKGIARLKEAKPSPLYDPSFLTRIRAGDLDRDLALLSECDWVIEAVSEKLDVKHSVWKRIDSVWRPGMIVSSNTSGLSINEVVSVCGEACRRHAMATHFFNPPRYMKLLEIVSCRETDPQAVSDVARFCRERLGKGVVTAKDTPNFIANRIGTYAMLATLQAMEKHGLTVDEVDAVTGPLIGRPKSATFRTLDLVGLDTFLHVCRNVRENVADPLEAAAFAAPAIVEDLVSRGWLGEKSGGGFYRKNNSEKGKDRIQVLDPVTMTYGARNKVTSPALEAAKMATGTAGKLQALLAAADHDRLAAFARDVLEASLRYSAEKLGEIADTSIEIDQAMRWGFNWEEGPFETWDALGVAETASRLEERGIAVPAPVSAMLNKGSSSFYVRQEGRLFHYLQGQYKAVEERPEELSLRTLRERGHTIFDADGARLIDLGDDVACLEFYSPHNAIGPGVLSAIRRASEEVDRNWRGLVLANEGRNFCVGANLMLLLMEAENGEWEEIDLIIRDFQRSMKSLRVMPRPVVAAPHRMTLGGGVEACLPADRILFSAETYFGLVETGVGLIPAGGGCLAAAAMAQERAEAAGLNDVTAPISHLFESIAMGKVSESGFHAKRLGYWRSGDGVVIREEARIAEAKNAVLELDRRGYAVPSADRQVAVGGREAATVLRLGVSAMKRGGYISDHDVRIASKLAGVLTGGDVPAGTVVREEHLLDLEREAFLSLCGEPLTQSRMRHMLATGKPLRN</sequence>
<accession>A0A7G5C1A7</accession>
<feature type="domain" description="3-hydroxyacyl-CoA dehydrogenase NAD binding" evidence="10">
    <location>
        <begin position="14"/>
        <end position="190"/>
    </location>
</feature>
<dbReference type="UniPathway" id="UPA00659"/>
<evidence type="ECO:0000259" key="9">
    <source>
        <dbReference type="Pfam" id="PF00725"/>
    </source>
</evidence>
<organism evidence="11 12">
    <name type="scientific">Cohnella cholangitidis</name>
    <dbReference type="NCBI Taxonomy" id="2598458"/>
    <lineage>
        <taxon>Bacteria</taxon>
        <taxon>Bacillati</taxon>
        <taxon>Bacillota</taxon>
        <taxon>Bacilli</taxon>
        <taxon>Bacillales</taxon>
        <taxon>Paenibacillaceae</taxon>
        <taxon>Cohnella</taxon>
    </lineage>
</organism>
<dbReference type="InterPro" id="IPR029045">
    <property type="entry name" value="ClpP/crotonase-like_dom_sf"/>
</dbReference>
<dbReference type="AlphaFoldDB" id="A0A7G5C1A7"/>
<comment type="similarity">
    <text evidence="2">Belongs to the 3-hydroxyacyl-CoA dehydrogenase family.</text>
</comment>
<dbReference type="InterPro" id="IPR006108">
    <property type="entry name" value="3HC_DH_C"/>
</dbReference>
<reference evidence="11 12" key="1">
    <citation type="submission" date="2019-07" db="EMBL/GenBank/DDBJ databases">
        <authorList>
            <person name="Kim J.K."/>
            <person name="Cheong H.-M."/>
            <person name="Choi Y."/>
            <person name="Hwang K.J."/>
            <person name="Lee S."/>
            <person name="Choi C."/>
        </authorList>
    </citation>
    <scope>NUCLEOTIDE SEQUENCE [LARGE SCALE GENOMIC DNA]</scope>
    <source>
        <strain evidence="11 12">KS 22</strain>
    </source>
</reference>
<comment type="catalytic activity">
    <reaction evidence="8">
        <text>a (3S)-3-hydroxyacyl-CoA + NAD(+) = a 3-oxoacyl-CoA + NADH + H(+)</text>
        <dbReference type="Rhea" id="RHEA:22432"/>
        <dbReference type="ChEBI" id="CHEBI:15378"/>
        <dbReference type="ChEBI" id="CHEBI:57318"/>
        <dbReference type="ChEBI" id="CHEBI:57540"/>
        <dbReference type="ChEBI" id="CHEBI:57945"/>
        <dbReference type="ChEBI" id="CHEBI:90726"/>
        <dbReference type="EC" id="1.1.1.35"/>
    </reaction>
</comment>
<evidence type="ECO:0000256" key="5">
    <source>
        <dbReference type="ARBA" id="ARBA00023002"/>
    </source>
</evidence>
<dbReference type="InterPro" id="IPR006176">
    <property type="entry name" value="3-OHacyl-CoA_DH_NAD-bd"/>
</dbReference>
<dbReference type="Pfam" id="PF00725">
    <property type="entry name" value="3HCDH"/>
    <property type="match status" value="1"/>
</dbReference>
<dbReference type="PANTHER" id="PTHR48075">
    <property type="entry name" value="3-HYDROXYACYL-COA DEHYDROGENASE FAMILY PROTEIN"/>
    <property type="match status" value="1"/>
</dbReference>
<evidence type="ECO:0000256" key="1">
    <source>
        <dbReference type="ARBA" id="ARBA00005005"/>
    </source>
</evidence>
<dbReference type="Gene3D" id="3.40.50.720">
    <property type="entry name" value="NAD(P)-binding Rossmann-like Domain"/>
    <property type="match status" value="1"/>
</dbReference>
<dbReference type="InterPro" id="IPR036291">
    <property type="entry name" value="NAD(P)-bd_dom_sf"/>
</dbReference>
<dbReference type="GO" id="GO:0003857">
    <property type="term" value="F:(3S)-3-hydroxyacyl-CoA dehydrogenase (NAD+) activity"/>
    <property type="evidence" value="ECO:0007669"/>
    <property type="project" value="UniProtKB-EC"/>
</dbReference>
<keyword evidence="3" id="KW-0276">Fatty acid metabolism</keyword>
<name>A0A7G5C1A7_9BACL</name>
<protein>
    <submittedName>
        <fullName evidence="11">3-hydroxyacyl-CoA dehydrogenase/enoyl-CoA hydratase family protein</fullName>
    </submittedName>
</protein>
<evidence type="ECO:0000256" key="7">
    <source>
        <dbReference type="ARBA" id="ARBA00023098"/>
    </source>
</evidence>
<gene>
    <name evidence="11" type="ORF">FPL14_18725</name>
</gene>
<keyword evidence="6" id="KW-0520">NAD</keyword>
<dbReference type="InterPro" id="IPR008927">
    <property type="entry name" value="6-PGluconate_DH-like_C_sf"/>
</dbReference>
<dbReference type="Gene3D" id="3.90.226.10">
    <property type="entry name" value="2-enoyl-CoA Hydratase, Chain A, domain 1"/>
    <property type="match status" value="1"/>
</dbReference>
<keyword evidence="4" id="KW-0442">Lipid degradation</keyword>
<feature type="domain" description="3-hydroxyacyl-CoA dehydrogenase C-terminal" evidence="9">
    <location>
        <begin position="193"/>
        <end position="292"/>
    </location>
</feature>
<evidence type="ECO:0000256" key="4">
    <source>
        <dbReference type="ARBA" id="ARBA00022963"/>
    </source>
</evidence>
<dbReference type="GO" id="GO:0070403">
    <property type="term" value="F:NAD+ binding"/>
    <property type="evidence" value="ECO:0007669"/>
    <property type="project" value="InterPro"/>
</dbReference>
<proteinExistence type="inferred from homology"/>
<dbReference type="EMBL" id="CP041969">
    <property type="protein sequence ID" value="QMV42991.1"/>
    <property type="molecule type" value="Genomic_DNA"/>
</dbReference>
<dbReference type="SUPFAM" id="SSF51735">
    <property type="entry name" value="NAD(P)-binding Rossmann-fold domains"/>
    <property type="match status" value="1"/>
</dbReference>
<dbReference type="Pfam" id="PF00378">
    <property type="entry name" value="ECH_1"/>
    <property type="match status" value="1"/>
</dbReference>
<evidence type="ECO:0000313" key="12">
    <source>
        <dbReference type="Proteomes" id="UP000515679"/>
    </source>
</evidence>
<dbReference type="SUPFAM" id="SSF48179">
    <property type="entry name" value="6-phosphogluconate dehydrogenase C-terminal domain-like"/>
    <property type="match status" value="2"/>
</dbReference>
<dbReference type="Gene3D" id="1.10.1040.50">
    <property type="match status" value="1"/>
</dbReference>
<dbReference type="KEGG" id="cchl:FPL14_18725"/>